<evidence type="ECO:0000313" key="2">
    <source>
        <dbReference type="EMBL" id="KKK86224.1"/>
    </source>
</evidence>
<feature type="non-terminal residue" evidence="2">
    <location>
        <position position="418"/>
    </location>
</feature>
<dbReference type="InterPro" id="IPR012334">
    <property type="entry name" value="Pectin_lyas_fold"/>
</dbReference>
<comment type="caution">
    <text evidence="2">The sequence shown here is derived from an EMBL/GenBank/DDBJ whole genome shotgun (WGS) entry which is preliminary data.</text>
</comment>
<dbReference type="InterPro" id="IPR011050">
    <property type="entry name" value="Pectin_lyase_fold/virulence"/>
</dbReference>
<accession>A0A0F9B6C8</accession>
<feature type="domain" description="Right handed beta helix" evidence="1">
    <location>
        <begin position="222"/>
        <end position="371"/>
    </location>
</feature>
<dbReference type="InterPro" id="IPR039448">
    <property type="entry name" value="Beta_helix"/>
</dbReference>
<reference evidence="2" key="1">
    <citation type="journal article" date="2015" name="Nature">
        <title>Complex archaea that bridge the gap between prokaryotes and eukaryotes.</title>
        <authorList>
            <person name="Spang A."/>
            <person name="Saw J.H."/>
            <person name="Jorgensen S.L."/>
            <person name="Zaremba-Niedzwiedzka K."/>
            <person name="Martijn J."/>
            <person name="Lind A.E."/>
            <person name="van Eijk R."/>
            <person name="Schleper C."/>
            <person name="Guy L."/>
            <person name="Ettema T.J."/>
        </authorList>
    </citation>
    <scope>NUCLEOTIDE SEQUENCE</scope>
</reference>
<dbReference type="EMBL" id="LAZR01050944">
    <property type="protein sequence ID" value="KKK86224.1"/>
    <property type="molecule type" value="Genomic_DNA"/>
</dbReference>
<dbReference type="SUPFAM" id="SSF51126">
    <property type="entry name" value="Pectin lyase-like"/>
    <property type="match status" value="1"/>
</dbReference>
<sequence length="418" mass="43214">GNSCVGNDSSTANAQAGIYLDSDSNSNNIIGNTSLNNNNAGAGTGYGIYIGNANCDNNIVDANNISGNDVKWKDIGTNSEFEYICHSASNIQDAIDSIAAKGGTIKIVLGTTTLTGTININGGGDYTIMGEGVGSIIAIGGDWIGFDISDAKSCTLKNFKIDTSGSVIDLNREIIKVIEAADNPITIQNLTIIGDGTNGWGIYIDSDNCLVDNCTINNVETAIYFDTNSGDCIASDNRVSSCDYGMIIRGTNDVVAGNTVNSNGTSGIQIMSAYNSINGNTCNGNAIGIYAQSGNGNNSIIGNVCNSNTNEGMRVSSVENTITGNTCNDNTNIGIQVAQNYNTVSANTCSSNGRYGIYISGRDYNTISANNCSTNNTDNVSNGAGIHLVAESDYNSIIGNSCIGNTNAGAGTAYGIYI</sequence>
<dbReference type="Gene3D" id="2.160.20.10">
    <property type="entry name" value="Single-stranded right-handed beta-helix, Pectin lyase-like"/>
    <property type="match status" value="2"/>
</dbReference>
<dbReference type="Pfam" id="PF13229">
    <property type="entry name" value="Beta_helix"/>
    <property type="match status" value="1"/>
</dbReference>
<feature type="non-terminal residue" evidence="2">
    <location>
        <position position="1"/>
    </location>
</feature>
<dbReference type="SMART" id="SM00710">
    <property type="entry name" value="PbH1"/>
    <property type="match status" value="9"/>
</dbReference>
<dbReference type="NCBIfam" id="TIGR03804">
    <property type="entry name" value="para_beta_helix"/>
    <property type="match status" value="1"/>
</dbReference>
<dbReference type="AlphaFoldDB" id="A0A0F9B6C8"/>
<gene>
    <name evidence="2" type="ORF">LCGC14_2765380</name>
</gene>
<evidence type="ECO:0000259" key="1">
    <source>
        <dbReference type="Pfam" id="PF13229"/>
    </source>
</evidence>
<name>A0A0F9B6C8_9ZZZZ</name>
<organism evidence="2">
    <name type="scientific">marine sediment metagenome</name>
    <dbReference type="NCBI Taxonomy" id="412755"/>
    <lineage>
        <taxon>unclassified sequences</taxon>
        <taxon>metagenomes</taxon>
        <taxon>ecological metagenomes</taxon>
    </lineage>
</organism>
<proteinExistence type="predicted"/>
<dbReference type="InterPro" id="IPR006626">
    <property type="entry name" value="PbH1"/>
</dbReference>
<protein>
    <recommendedName>
        <fullName evidence="1">Right handed beta helix domain-containing protein</fullName>
    </recommendedName>
</protein>
<dbReference type="InterPro" id="IPR022441">
    <property type="entry name" value="Para_beta_helix_rpt-2"/>
</dbReference>